<dbReference type="RefSeq" id="WP_344602074.1">
    <property type="nucleotide sequence ID" value="NZ_BAAAHE010000007.1"/>
</dbReference>
<dbReference type="Gene3D" id="1.10.12.10">
    <property type="entry name" value="Lyase 2-enoyl-coa Hydratase, Chain A, domain 2"/>
    <property type="match status" value="1"/>
</dbReference>
<dbReference type="Pfam" id="PF00378">
    <property type="entry name" value="ECH_1"/>
    <property type="match status" value="1"/>
</dbReference>
<dbReference type="CDD" id="cd06558">
    <property type="entry name" value="crotonase-like"/>
    <property type="match status" value="1"/>
</dbReference>
<gene>
    <name evidence="2" type="ORF">GCM10009547_09120</name>
</gene>
<comment type="similarity">
    <text evidence="1">Belongs to the enoyl-CoA hydratase/isomerase family.</text>
</comment>
<dbReference type="PANTHER" id="PTHR43459:SF1">
    <property type="entry name" value="EG:BACN32G11.4 PROTEIN"/>
    <property type="match status" value="1"/>
</dbReference>
<evidence type="ECO:0000313" key="2">
    <source>
        <dbReference type="EMBL" id="GAA0609234.1"/>
    </source>
</evidence>
<name>A0ABN1GDF3_9ACTN</name>
<organism evidence="2 3">
    <name type="scientific">Sporichthya brevicatena</name>
    <dbReference type="NCBI Taxonomy" id="171442"/>
    <lineage>
        <taxon>Bacteria</taxon>
        <taxon>Bacillati</taxon>
        <taxon>Actinomycetota</taxon>
        <taxon>Actinomycetes</taxon>
        <taxon>Sporichthyales</taxon>
        <taxon>Sporichthyaceae</taxon>
        <taxon>Sporichthya</taxon>
    </lineage>
</organism>
<dbReference type="PANTHER" id="PTHR43459">
    <property type="entry name" value="ENOYL-COA HYDRATASE"/>
    <property type="match status" value="1"/>
</dbReference>
<accession>A0ABN1GDF3</accession>
<protein>
    <submittedName>
        <fullName evidence="2">Enoyl-CoA hydratase-related protein</fullName>
    </submittedName>
</protein>
<dbReference type="EMBL" id="BAAAHE010000007">
    <property type="protein sequence ID" value="GAA0609234.1"/>
    <property type="molecule type" value="Genomic_DNA"/>
</dbReference>
<dbReference type="SUPFAM" id="SSF52096">
    <property type="entry name" value="ClpP/crotonase"/>
    <property type="match status" value="1"/>
</dbReference>
<dbReference type="InterPro" id="IPR014748">
    <property type="entry name" value="Enoyl-CoA_hydra_C"/>
</dbReference>
<evidence type="ECO:0000256" key="1">
    <source>
        <dbReference type="ARBA" id="ARBA00005254"/>
    </source>
</evidence>
<comment type="caution">
    <text evidence="2">The sequence shown here is derived from an EMBL/GenBank/DDBJ whole genome shotgun (WGS) entry which is preliminary data.</text>
</comment>
<reference evidence="2 3" key="1">
    <citation type="journal article" date="2019" name="Int. J. Syst. Evol. Microbiol.">
        <title>The Global Catalogue of Microorganisms (GCM) 10K type strain sequencing project: providing services to taxonomists for standard genome sequencing and annotation.</title>
        <authorList>
            <consortium name="The Broad Institute Genomics Platform"/>
            <consortium name="The Broad Institute Genome Sequencing Center for Infectious Disease"/>
            <person name="Wu L."/>
            <person name="Ma J."/>
        </authorList>
    </citation>
    <scope>NUCLEOTIDE SEQUENCE [LARGE SCALE GENOMIC DNA]</scope>
    <source>
        <strain evidence="2 3">JCM 10671</strain>
    </source>
</reference>
<evidence type="ECO:0000313" key="3">
    <source>
        <dbReference type="Proteomes" id="UP001500957"/>
    </source>
</evidence>
<proteinExistence type="inferred from homology"/>
<dbReference type="InterPro" id="IPR001753">
    <property type="entry name" value="Enoyl-CoA_hydra/iso"/>
</dbReference>
<dbReference type="Proteomes" id="UP001500957">
    <property type="component" value="Unassembled WGS sequence"/>
</dbReference>
<keyword evidence="3" id="KW-1185">Reference proteome</keyword>
<dbReference type="Gene3D" id="3.90.226.10">
    <property type="entry name" value="2-enoyl-CoA Hydratase, Chain A, domain 1"/>
    <property type="match status" value="1"/>
</dbReference>
<sequence length="267" mass="28232">MTDAKNAVRDEEPTILLERDDDGVATLTLNRPARKNGIHRGMVDAAITALDEVASDHRNRVLVVTGAGNAFCSGMDLVEPMAPDELTFMRRVGILCRNLHELPIPTIAKVRGPAIGFGANFALCCDLVLAADESTFGELFAARGLGLDGGGSWSLPRLVGPQKAKEIAFFAQSLTGSQAAAIGLINKSVPGDSLDGVVAEWASTLAAGPRRALSMIKSQINTALETSFSAALEKEAVAQAQAARASEVKEGVKAFFEKRKPDFRAAD</sequence>
<dbReference type="InterPro" id="IPR029045">
    <property type="entry name" value="ClpP/crotonase-like_dom_sf"/>
</dbReference>